<reference evidence="4" key="1">
    <citation type="journal article" date="2019" name="Int. J. Syst. Evol. Microbiol.">
        <title>The Global Catalogue of Microorganisms (GCM) 10K type strain sequencing project: providing services to taxonomists for standard genome sequencing and annotation.</title>
        <authorList>
            <consortium name="The Broad Institute Genomics Platform"/>
            <consortium name="The Broad Institute Genome Sequencing Center for Infectious Disease"/>
            <person name="Wu L."/>
            <person name="Ma J."/>
        </authorList>
    </citation>
    <scope>NUCLEOTIDE SEQUENCE [LARGE SCALE GENOMIC DNA]</scope>
    <source>
        <strain evidence="4">KCTC 42875</strain>
    </source>
</reference>
<feature type="transmembrane region" description="Helical" evidence="1">
    <location>
        <begin position="78"/>
        <end position="95"/>
    </location>
</feature>
<proteinExistence type="predicted"/>
<dbReference type="SUPFAM" id="SSF55166">
    <property type="entry name" value="Hedgehog/DD-peptidase"/>
    <property type="match status" value="1"/>
</dbReference>
<dbReference type="EMBL" id="JBHRXK010000006">
    <property type="protein sequence ID" value="MFC3551869.1"/>
    <property type="molecule type" value="Genomic_DNA"/>
</dbReference>
<sequence length="293" mass="32252">MIAIGVVVFFAVVCVAAWLAMFPSAREACLALFDRFARRGSRAASRWSSRVAAQADDSSQAMRASGARTLRLFSRHRVLLLATVLLLGVPPLLILQLRQRPALEMYEGVDIDRGGSQVLALLRGERLVPPPELPPEVFVAAEATLLQMGVSAVVPEKIVSADRRWGRIDPDFQQRVLAVYQVMREQYGYEMALVEGYRSPQRQAELARGGKATRAGAGLSCHQYGLAADSAPLRDGKLQWDMNDPWTRQGYALYGKLAQEAGLEWGGSWRSLKDYVHVESKAACRAAIRAARG</sequence>
<organism evidence="3 4">
    <name type="scientific">Lysobacter cavernae</name>
    <dbReference type="NCBI Taxonomy" id="1685901"/>
    <lineage>
        <taxon>Bacteria</taxon>
        <taxon>Pseudomonadati</taxon>
        <taxon>Pseudomonadota</taxon>
        <taxon>Gammaproteobacteria</taxon>
        <taxon>Lysobacterales</taxon>
        <taxon>Lysobacteraceae</taxon>
        <taxon>Lysobacter</taxon>
    </lineage>
</organism>
<dbReference type="InterPro" id="IPR009045">
    <property type="entry name" value="Zn_M74/Hedgehog-like"/>
</dbReference>
<dbReference type="InterPro" id="IPR039561">
    <property type="entry name" value="Peptidase_M15C"/>
</dbReference>
<dbReference type="RefSeq" id="WP_386759638.1">
    <property type="nucleotide sequence ID" value="NZ_JBHRXK010000006.1"/>
</dbReference>
<evidence type="ECO:0000256" key="1">
    <source>
        <dbReference type="SAM" id="Phobius"/>
    </source>
</evidence>
<keyword evidence="1" id="KW-0472">Membrane</keyword>
<accession>A0ABV7RQE9</accession>
<gene>
    <name evidence="3" type="ORF">ACFOLC_12735</name>
</gene>
<evidence type="ECO:0000313" key="4">
    <source>
        <dbReference type="Proteomes" id="UP001595740"/>
    </source>
</evidence>
<dbReference type="Gene3D" id="3.30.1380.10">
    <property type="match status" value="1"/>
</dbReference>
<feature type="domain" description="Peptidase M15C" evidence="2">
    <location>
        <begin position="216"/>
        <end position="279"/>
    </location>
</feature>
<dbReference type="CDD" id="cd14845">
    <property type="entry name" value="L-Ala-D-Glu_peptidase_like"/>
    <property type="match status" value="1"/>
</dbReference>
<comment type="caution">
    <text evidence="3">The sequence shown here is derived from an EMBL/GenBank/DDBJ whole genome shotgun (WGS) entry which is preliminary data.</text>
</comment>
<keyword evidence="1" id="KW-0812">Transmembrane</keyword>
<dbReference type="Pfam" id="PF13539">
    <property type="entry name" value="Peptidase_M15_4"/>
    <property type="match status" value="1"/>
</dbReference>
<protein>
    <submittedName>
        <fullName evidence="3">M15 family metallopeptidase</fullName>
    </submittedName>
</protein>
<keyword evidence="4" id="KW-1185">Reference proteome</keyword>
<keyword evidence="1" id="KW-1133">Transmembrane helix</keyword>
<evidence type="ECO:0000259" key="2">
    <source>
        <dbReference type="Pfam" id="PF13539"/>
    </source>
</evidence>
<evidence type="ECO:0000313" key="3">
    <source>
        <dbReference type="EMBL" id="MFC3551869.1"/>
    </source>
</evidence>
<name>A0ABV7RQE9_9GAMM</name>
<dbReference type="Proteomes" id="UP001595740">
    <property type="component" value="Unassembled WGS sequence"/>
</dbReference>